<keyword evidence="3" id="KW-1185">Reference proteome</keyword>
<protein>
    <submittedName>
        <fullName evidence="2">Uncharacterized protein</fullName>
    </submittedName>
</protein>
<name>A0ABD0L1Q5_9CAEN</name>
<dbReference type="AlphaFoldDB" id="A0ABD0L1Q5"/>
<organism evidence="2 3">
    <name type="scientific">Batillaria attramentaria</name>
    <dbReference type="NCBI Taxonomy" id="370345"/>
    <lineage>
        <taxon>Eukaryota</taxon>
        <taxon>Metazoa</taxon>
        <taxon>Spiralia</taxon>
        <taxon>Lophotrochozoa</taxon>
        <taxon>Mollusca</taxon>
        <taxon>Gastropoda</taxon>
        <taxon>Caenogastropoda</taxon>
        <taxon>Sorbeoconcha</taxon>
        <taxon>Cerithioidea</taxon>
        <taxon>Batillariidae</taxon>
        <taxon>Batillaria</taxon>
    </lineage>
</organism>
<dbReference type="EMBL" id="JACVVK020000093">
    <property type="protein sequence ID" value="KAK7493436.1"/>
    <property type="molecule type" value="Genomic_DNA"/>
</dbReference>
<sequence>GKKSWRAKLADATPKSFGKSTSFALPVSERGKKRHENETSIQKRSKTHDVTPETKFSVGEREKESAGMRNSDSHALLSSVRRTEREGSNIAARCARDIERESTHLKRNINTGQIYRLLRWGCYQRIWRLETTSAQSYLINISTPVSSKHLLIPFQLFCSLNTCRALRGRRGSVGAGGEGDMSSSAIMPCAVRQLGSCLRSRLVLTTKRKKWGGRR</sequence>
<dbReference type="Proteomes" id="UP001519460">
    <property type="component" value="Unassembled WGS sequence"/>
</dbReference>
<feature type="region of interest" description="Disordered" evidence="1">
    <location>
        <begin position="1"/>
        <end position="82"/>
    </location>
</feature>
<feature type="non-terminal residue" evidence="2">
    <location>
        <position position="1"/>
    </location>
</feature>
<evidence type="ECO:0000256" key="1">
    <source>
        <dbReference type="SAM" id="MobiDB-lite"/>
    </source>
</evidence>
<evidence type="ECO:0000313" key="2">
    <source>
        <dbReference type="EMBL" id="KAK7493436.1"/>
    </source>
</evidence>
<comment type="caution">
    <text evidence="2">The sequence shown here is derived from an EMBL/GenBank/DDBJ whole genome shotgun (WGS) entry which is preliminary data.</text>
</comment>
<proteinExistence type="predicted"/>
<accession>A0ABD0L1Q5</accession>
<reference evidence="2 3" key="1">
    <citation type="journal article" date="2023" name="Sci. Data">
        <title>Genome assembly of the Korean intertidal mud-creeper Batillaria attramentaria.</title>
        <authorList>
            <person name="Patra A.K."/>
            <person name="Ho P.T."/>
            <person name="Jun S."/>
            <person name="Lee S.J."/>
            <person name="Kim Y."/>
            <person name="Won Y.J."/>
        </authorList>
    </citation>
    <scope>NUCLEOTIDE SEQUENCE [LARGE SCALE GENOMIC DNA]</scope>
    <source>
        <strain evidence="2">Wonlab-2016</strain>
    </source>
</reference>
<evidence type="ECO:0000313" key="3">
    <source>
        <dbReference type="Proteomes" id="UP001519460"/>
    </source>
</evidence>
<gene>
    <name evidence="2" type="ORF">BaRGS_00015336</name>
</gene>
<feature type="compositionally biased region" description="Basic and acidic residues" evidence="1">
    <location>
        <begin position="47"/>
        <end position="66"/>
    </location>
</feature>